<dbReference type="Proteomes" id="UP000074119">
    <property type="component" value="Chromosome"/>
</dbReference>
<dbReference type="PROSITE" id="PS51257">
    <property type="entry name" value="PROKAR_LIPOPROTEIN"/>
    <property type="match status" value="1"/>
</dbReference>
<sequence>MNLQYIKIGLAQILAVSLIGCALVKDEPALDERLAEYGYRPGESVEAVDDYQVTDWQYLDDRHLIFSNNNAEHYLLSLRKNCTALRSAEQLAFKPISDALTRIDDVIASNSEALSRCAIETISMVYPSE</sequence>
<accession>A0A127M336</accession>
<dbReference type="Pfam" id="PF20101">
    <property type="entry name" value="DUF6491"/>
    <property type="match status" value="1"/>
</dbReference>
<name>A0A127M336_9GAMM</name>
<organism evidence="1 2">
    <name type="scientific">Zhongshania aliphaticivorans</name>
    <dbReference type="NCBI Taxonomy" id="1470434"/>
    <lineage>
        <taxon>Bacteria</taxon>
        <taxon>Pseudomonadati</taxon>
        <taxon>Pseudomonadota</taxon>
        <taxon>Gammaproteobacteria</taxon>
        <taxon>Cellvibrionales</taxon>
        <taxon>Spongiibacteraceae</taxon>
        <taxon>Zhongshania</taxon>
    </lineage>
</organism>
<dbReference type="EMBL" id="CP014544">
    <property type="protein sequence ID" value="AMO67630.1"/>
    <property type="molecule type" value="Genomic_DNA"/>
</dbReference>
<evidence type="ECO:0000313" key="1">
    <source>
        <dbReference type="EMBL" id="AMO67630.1"/>
    </source>
</evidence>
<evidence type="ECO:0000313" key="2">
    <source>
        <dbReference type="Proteomes" id="UP000074119"/>
    </source>
</evidence>
<reference evidence="1 2" key="1">
    <citation type="submission" date="2015-12" db="EMBL/GenBank/DDBJ databases">
        <authorList>
            <person name="Shamseldin A."/>
            <person name="Moawad H."/>
            <person name="Abd El-Rahim W.M."/>
            <person name="Sadowsky M.J."/>
        </authorList>
    </citation>
    <scope>NUCLEOTIDE SEQUENCE [LARGE SCALE GENOMIC DNA]</scope>
    <source>
        <strain evidence="1 2">SM2</strain>
    </source>
</reference>
<dbReference type="KEGG" id="zal:AZF00_04670"/>
<evidence type="ECO:0008006" key="3">
    <source>
        <dbReference type="Google" id="ProtNLM"/>
    </source>
</evidence>
<proteinExistence type="predicted"/>
<dbReference type="InterPro" id="IPR045500">
    <property type="entry name" value="DUF6491"/>
</dbReference>
<dbReference type="RefSeq" id="WP_008246335.1">
    <property type="nucleotide sequence ID" value="NZ_CP014544.1"/>
</dbReference>
<gene>
    <name evidence="1" type="ORF">AZF00_04670</name>
</gene>
<dbReference type="AlphaFoldDB" id="A0A127M336"/>
<protein>
    <recommendedName>
        <fullName evidence="3">Lipoprotein</fullName>
    </recommendedName>
</protein>